<proteinExistence type="predicted"/>
<name>A0A9N9IRD9_9GLOM</name>
<protein>
    <submittedName>
        <fullName evidence="1">4658_t:CDS:1</fullName>
    </submittedName>
</protein>
<accession>A0A9N9IRD9</accession>
<dbReference type="EMBL" id="CAJVPY010014265">
    <property type="protein sequence ID" value="CAG8745565.1"/>
    <property type="molecule type" value="Genomic_DNA"/>
</dbReference>
<gene>
    <name evidence="1" type="ORF">DERYTH_LOCUS16402</name>
</gene>
<dbReference type="OrthoDB" id="2489646at2759"/>
<dbReference type="AlphaFoldDB" id="A0A9N9IRD9"/>
<feature type="non-terminal residue" evidence="1">
    <location>
        <position position="1"/>
    </location>
</feature>
<keyword evidence="2" id="KW-1185">Reference proteome</keyword>
<sequence>KVSVNIKDIFVVSTLRQCRNREQELPKKRREHISNNQNRKLKKKAAEECEKQLACDQEQKCQKAEKNTTLLQKTERPVIAVTIETTDETKEIIVRTFATISRSDNFQSEENIISVPRTRSNIIETNVKLLTATTISEFEHKFLQKFQDKINKL</sequence>
<evidence type="ECO:0000313" key="1">
    <source>
        <dbReference type="EMBL" id="CAG8745565.1"/>
    </source>
</evidence>
<reference evidence="1" key="1">
    <citation type="submission" date="2021-06" db="EMBL/GenBank/DDBJ databases">
        <authorList>
            <person name="Kallberg Y."/>
            <person name="Tangrot J."/>
            <person name="Rosling A."/>
        </authorList>
    </citation>
    <scope>NUCLEOTIDE SEQUENCE</scope>
    <source>
        <strain evidence="1">MA453B</strain>
    </source>
</reference>
<organism evidence="1 2">
    <name type="scientific">Dentiscutata erythropus</name>
    <dbReference type="NCBI Taxonomy" id="1348616"/>
    <lineage>
        <taxon>Eukaryota</taxon>
        <taxon>Fungi</taxon>
        <taxon>Fungi incertae sedis</taxon>
        <taxon>Mucoromycota</taxon>
        <taxon>Glomeromycotina</taxon>
        <taxon>Glomeromycetes</taxon>
        <taxon>Diversisporales</taxon>
        <taxon>Gigasporaceae</taxon>
        <taxon>Dentiscutata</taxon>
    </lineage>
</organism>
<dbReference type="Proteomes" id="UP000789405">
    <property type="component" value="Unassembled WGS sequence"/>
</dbReference>
<comment type="caution">
    <text evidence="1">The sequence shown here is derived from an EMBL/GenBank/DDBJ whole genome shotgun (WGS) entry which is preliminary data.</text>
</comment>
<feature type="non-terminal residue" evidence="1">
    <location>
        <position position="153"/>
    </location>
</feature>
<evidence type="ECO:0000313" key="2">
    <source>
        <dbReference type="Proteomes" id="UP000789405"/>
    </source>
</evidence>